<dbReference type="PRINTS" id="PR00371">
    <property type="entry name" value="FPNCR"/>
</dbReference>
<evidence type="ECO:0000256" key="7">
    <source>
        <dbReference type="ARBA" id="ARBA00023002"/>
    </source>
</evidence>
<evidence type="ECO:0000256" key="6">
    <source>
        <dbReference type="ARBA" id="ARBA00022857"/>
    </source>
</evidence>
<evidence type="ECO:0000256" key="5">
    <source>
        <dbReference type="ARBA" id="ARBA00022827"/>
    </source>
</evidence>
<gene>
    <name evidence="12" type="ORF">Vafri_19533</name>
</gene>
<evidence type="ECO:0000256" key="2">
    <source>
        <dbReference type="ARBA" id="ARBA00001974"/>
    </source>
</evidence>
<evidence type="ECO:0000256" key="1">
    <source>
        <dbReference type="ARBA" id="ARBA00001917"/>
    </source>
</evidence>
<dbReference type="AlphaFoldDB" id="A0A8J4F9T3"/>
<evidence type="ECO:0000313" key="12">
    <source>
        <dbReference type="EMBL" id="GIL65901.1"/>
    </source>
</evidence>
<evidence type="ECO:0000313" key="13">
    <source>
        <dbReference type="Proteomes" id="UP000747399"/>
    </source>
</evidence>
<dbReference type="SUPFAM" id="SSF63380">
    <property type="entry name" value="Riboflavin synthase domain-like"/>
    <property type="match status" value="1"/>
</dbReference>
<dbReference type="InterPro" id="IPR029039">
    <property type="entry name" value="Flavoprotein-like_sf"/>
</dbReference>
<dbReference type="PROSITE" id="PS50902">
    <property type="entry name" value="FLAVODOXIN_LIKE"/>
    <property type="match status" value="1"/>
</dbReference>
<evidence type="ECO:0000256" key="4">
    <source>
        <dbReference type="ARBA" id="ARBA00022643"/>
    </source>
</evidence>
<dbReference type="InterPro" id="IPR023173">
    <property type="entry name" value="NADPH_Cyt_P450_Rdtase_alpha"/>
</dbReference>
<dbReference type="Gene3D" id="2.40.30.10">
    <property type="entry name" value="Translation factors"/>
    <property type="match status" value="1"/>
</dbReference>
<dbReference type="Gene3D" id="3.40.50.80">
    <property type="entry name" value="Nucleotide-binding domain of ferredoxin-NADP reductase (FNR) module"/>
    <property type="match status" value="1"/>
</dbReference>
<dbReference type="InterPro" id="IPR001433">
    <property type="entry name" value="OxRdtase_FAD/NAD-bd"/>
</dbReference>
<dbReference type="SUPFAM" id="SSF52218">
    <property type="entry name" value="Flavoproteins"/>
    <property type="match status" value="1"/>
</dbReference>
<dbReference type="CDD" id="cd06204">
    <property type="entry name" value="CYPOR"/>
    <property type="match status" value="1"/>
</dbReference>
<evidence type="ECO:0000256" key="3">
    <source>
        <dbReference type="ARBA" id="ARBA00022630"/>
    </source>
</evidence>
<feature type="domain" description="FAD-binding FR-type" evidence="11">
    <location>
        <begin position="263"/>
        <end position="504"/>
    </location>
</feature>
<dbReference type="GO" id="GO:0003958">
    <property type="term" value="F:NADPH-hemoprotein reductase activity"/>
    <property type="evidence" value="ECO:0007669"/>
    <property type="project" value="UniProtKB-EC"/>
</dbReference>
<keyword evidence="3" id="KW-0285">Flavoprotein</keyword>
<protein>
    <recommendedName>
        <fullName evidence="8">NADPH--hemoprotein reductase</fullName>
        <ecNumber evidence="8">1.6.2.4</ecNumber>
    </recommendedName>
</protein>
<evidence type="ECO:0000259" key="10">
    <source>
        <dbReference type="PROSITE" id="PS50902"/>
    </source>
</evidence>
<dbReference type="Gene3D" id="3.40.50.360">
    <property type="match status" value="1"/>
</dbReference>
<name>A0A8J4F9T3_9CHLO</name>
<dbReference type="PRINTS" id="PR00369">
    <property type="entry name" value="FLAVODOXIN"/>
</dbReference>
<organism evidence="12 13">
    <name type="scientific">Volvox africanus</name>
    <dbReference type="NCBI Taxonomy" id="51714"/>
    <lineage>
        <taxon>Eukaryota</taxon>
        <taxon>Viridiplantae</taxon>
        <taxon>Chlorophyta</taxon>
        <taxon>core chlorophytes</taxon>
        <taxon>Chlorophyceae</taxon>
        <taxon>CS clade</taxon>
        <taxon>Chlamydomonadales</taxon>
        <taxon>Volvocaceae</taxon>
        <taxon>Volvox</taxon>
    </lineage>
</organism>
<evidence type="ECO:0000259" key="11">
    <source>
        <dbReference type="PROSITE" id="PS51384"/>
    </source>
</evidence>
<dbReference type="InterPro" id="IPR003097">
    <property type="entry name" value="CysJ-like_FAD-binding"/>
</dbReference>
<dbReference type="InterPro" id="IPR039261">
    <property type="entry name" value="FNR_nucleotide-bd"/>
</dbReference>
<keyword evidence="5" id="KW-0274">FAD</keyword>
<dbReference type="GO" id="GO:0010181">
    <property type="term" value="F:FMN binding"/>
    <property type="evidence" value="ECO:0007669"/>
    <property type="project" value="InterPro"/>
</dbReference>
<dbReference type="Pfam" id="PF00175">
    <property type="entry name" value="NAD_binding_1"/>
    <property type="match status" value="1"/>
</dbReference>
<dbReference type="Pfam" id="PF00667">
    <property type="entry name" value="FAD_binding_1"/>
    <property type="match status" value="1"/>
</dbReference>
<dbReference type="PROSITE" id="PS51384">
    <property type="entry name" value="FAD_FR"/>
    <property type="match status" value="1"/>
</dbReference>
<keyword evidence="6" id="KW-0521">NADP</keyword>
<reference evidence="12" key="1">
    <citation type="journal article" date="2021" name="Proc. Natl. Acad. Sci. U.S.A.">
        <title>Three genomes in the algal genus Volvox reveal the fate of a haploid sex-determining region after a transition to homothallism.</title>
        <authorList>
            <person name="Yamamoto K."/>
            <person name="Hamaji T."/>
            <person name="Kawai-Toyooka H."/>
            <person name="Matsuzaki R."/>
            <person name="Takahashi F."/>
            <person name="Nishimura Y."/>
            <person name="Kawachi M."/>
            <person name="Noguchi H."/>
            <person name="Minakuchi Y."/>
            <person name="Umen J.G."/>
            <person name="Toyoda A."/>
            <person name="Nozaki H."/>
        </authorList>
    </citation>
    <scope>NUCLEOTIDE SEQUENCE</scope>
    <source>
        <strain evidence="12">NIES-3780</strain>
    </source>
</reference>
<dbReference type="EC" id="1.6.2.4" evidence="8"/>
<comment type="cofactor">
    <cofactor evidence="2">
        <name>FAD</name>
        <dbReference type="ChEBI" id="CHEBI:57692"/>
    </cofactor>
</comment>
<dbReference type="SUPFAM" id="SSF52343">
    <property type="entry name" value="Ferredoxin reductase-like, C-terminal NADP-linked domain"/>
    <property type="match status" value="1"/>
</dbReference>
<keyword evidence="7" id="KW-0560">Oxidoreductase</keyword>
<dbReference type="InterPro" id="IPR001709">
    <property type="entry name" value="Flavoprot_Pyr_Nucl_cyt_Rdtase"/>
</dbReference>
<comment type="caution">
    <text evidence="12">The sequence shown here is derived from an EMBL/GenBank/DDBJ whole genome shotgun (WGS) entry which is preliminary data.</text>
</comment>
<evidence type="ECO:0000256" key="8">
    <source>
        <dbReference type="ARBA" id="ARBA00023797"/>
    </source>
</evidence>
<accession>A0A8J4F9T3</accession>
<feature type="transmembrane region" description="Helical" evidence="9">
    <location>
        <begin position="6"/>
        <end position="23"/>
    </location>
</feature>
<dbReference type="GO" id="GO:0050660">
    <property type="term" value="F:flavin adenine dinucleotide binding"/>
    <property type="evidence" value="ECO:0007669"/>
    <property type="project" value="TreeGrafter"/>
</dbReference>
<dbReference type="PANTHER" id="PTHR19384:SF17">
    <property type="entry name" value="NADPH--CYTOCHROME P450 REDUCTASE"/>
    <property type="match status" value="1"/>
</dbReference>
<dbReference type="PANTHER" id="PTHR19384">
    <property type="entry name" value="NITRIC OXIDE SYNTHASE-RELATED"/>
    <property type="match status" value="1"/>
</dbReference>
<dbReference type="Gene3D" id="1.20.990.10">
    <property type="entry name" value="NADPH-cytochrome p450 Reductase, Chain A, domain 3"/>
    <property type="match status" value="1"/>
</dbReference>
<dbReference type="InterPro" id="IPR008254">
    <property type="entry name" value="Flavodoxin/NO_synth"/>
</dbReference>
<dbReference type="GO" id="GO:0005829">
    <property type="term" value="C:cytosol"/>
    <property type="evidence" value="ECO:0007669"/>
    <property type="project" value="TreeGrafter"/>
</dbReference>
<proteinExistence type="predicted"/>
<dbReference type="Pfam" id="PF00258">
    <property type="entry name" value="Flavodoxin_1"/>
    <property type="match status" value="1"/>
</dbReference>
<dbReference type="InterPro" id="IPR001094">
    <property type="entry name" value="Flavdoxin-like"/>
</dbReference>
<dbReference type="Proteomes" id="UP000747399">
    <property type="component" value="Unassembled WGS sequence"/>
</dbReference>
<sequence>MDAQVLMVVSIIVVVAALALLSIRRKTLKGTKPVVSAGIDGSALPRPSIADDPGKPVVRILYGTQTGTAERFSKQLGNELRSRYGDSTTVDVRDVETYKPEQKLATEKLVLFCMATYGDGEPTDNAAVFYSWLLKEAKEVESGGKEPFLQGVAYAVFGLGNKQYEHFNAVGKKLYKSLKTCGALPIVRRGDGDDDGVIDDDFEKWCAELLEVLDKSDLVGKRVNQNGQHAVPISVPAYDVEVIRSVDAREVAPFPSGSGKDVHNPFWAKITTVRELHTSQSGRSCVHVEVDVSGSGITYEAGDHIALYAQNSEAVVKRAADLLCFDLDALIVLSVPKAAGDGSNGDLQLPFPGPISIRTALSYFADLLSSPHRDALLALSTFAADREEAARLALLASPQGKQEYVDFIGKPHRSLLEVLQAFPSAKPTIGAFFGCIAPRLQPRFYSISSSPKLHHTSIHVTCAVVHDSMPTGRVHEGVCSTWLKRHGDGAAVPVFVRHSQFKLPQSPNTPIIMVGPGTGLAPFRGFLQERAVLLASGMELGPAHLFFGCRSRHHDYIYQEELEGFVASGVLSHLHLAFSRDQSGKDYVQHHVERQAAMLWPLISEGGAHLYVCGDAKNMAKDVHKAFIGLVQTAKGCTGTQAEVVVKELSDSGRYQRDVW</sequence>
<dbReference type="InterPro" id="IPR017938">
    <property type="entry name" value="Riboflavin_synthase-like_b-brl"/>
</dbReference>
<keyword evidence="9" id="KW-0472">Membrane</keyword>
<keyword evidence="13" id="KW-1185">Reference proteome</keyword>
<comment type="cofactor">
    <cofactor evidence="1">
        <name>FMN</name>
        <dbReference type="ChEBI" id="CHEBI:58210"/>
    </cofactor>
</comment>
<keyword evidence="4" id="KW-0288">FMN</keyword>
<dbReference type="EMBL" id="BNCO01000079">
    <property type="protein sequence ID" value="GIL65901.1"/>
    <property type="molecule type" value="Genomic_DNA"/>
</dbReference>
<keyword evidence="9" id="KW-0812">Transmembrane</keyword>
<evidence type="ECO:0000256" key="9">
    <source>
        <dbReference type="SAM" id="Phobius"/>
    </source>
</evidence>
<dbReference type="FunFam" id="3.40.50.80:FF:000001">
    <property type="entry name" value="NADPH--cytochrome P450 reductase 1"/>
    <property type="match status" value="1"/>
</dbReference>
<dbReference type="InterPro" id="IPR017927">
    <property type="entry name" value="FAD-bd_FR_type"/>
</dbReference>
<feature type="domain" description="Flavodoxin-like" evidence="10">
    <location>
        <begin position="58"/>
        <end position="210"/>
    </location>
</feature>
<keyword evidence="9" id="KW-1133">Transmembrane helix</keyword>